<evidence type="ECO:0000313" key="2">
    <source>
        <dbReference type="EMBL" id="MEE2001117.1"/>
    </source>
</evidence>
<gene>
    <name evidence="2" type="ORF">QWY20_06595</name>
</gene>
<evidence type="ECO:0000313" key="3">
    <source>
        <dbReference type="Proteomes" id="UP001336314"/>
    </source>
</evidence>
<dbReference type="EMBL" id="JAUHLI010000005">
    <property type="protein sequence ID" value="MEE2001117.1"/>
    <property type="molecule type" value="Genomic_DNA"/>
</dbReference>
<keyword evidence="3" id="KW-1185">Reference proteome</keyword>
<dbReference type="RefSeq" id="WP_330128237.1">
    <property type="nucleotide sequence ID" value="NZ_JAUHLI010000005.1"/>
</dbReference>
<protein>
    <recommendedName>
        <fullName evidence="4">Secreted protein</fullName>
    </recommendedName>
</protein>
<feature type="signal peptide" evidence="1">
    <location>
        <begin position="1"/>
        <end position="19"/>
    </location>
</feature>
<name>A0ABU7J508_9GAMM</name>
<feature type="chain" id="PRO_5045452054" description="Secreted protein" evidence="1">
    <location>
        <begin position="20"/>
        <end position="63"/>
    </location>
</feature>
<sequence length="63" mass="6911">MKKEWIAIAVILVANLSLANSVFCGPSGTETVTTQTTHQDDMAELTDLFAEVTQPGHDWFDTN</sequence>
<evidence type="ECO:0000256" key="1">
    <source>
        <dbReference type="SAM" id="SignalP"/>
    </source>
</evidence>
<accession>A0ABU7J508</accession>
<evidence type="ECO:0008006" key="4">
    <source>
        <dbReference type="Google" id="ProtNLM"/>
    </source>
</evidence>
<dbReference type="Proteomes" id="UP001336314">
    <property type="component" value="Unassembled WGS sequence"/>
</dbReference>
<organism evidence="2 3">
    <name type="scientific">Alkalimonas cellulosilytica</name>
    <dbReference type="NCBI Taxonomy" id="3058395"/>
    <lineage>
        <taxon>Bacteria</taxon>
        <taxon>Pseudomonadati</taxon>
        <taxon>Pseudomonadota</taxon>
        <taxon>Gammaproteobacteria</taxon>
        <taxon>Alkalimonas</taxon>
    </lineage>
</organism>
<reference evidence="2 3" key="1">
    <citation type="submission" date="2023-07" db="EMBL/GenBank/DDBJ databases">
        <title>Alkalimonas sp., MEB108 novel, alkaliphilic bacterium isolated from Lonar Lake, India.</title>
        <authorList>
            <person name="Joshi A."/>
            <person name="Thite S."/>
        </authorList>
    </citation>
    <scope>NUCLEOTIDE SEQUENCE [LARGE SCALE GENOMIC DNA]</scope>
    <source>
        <strain evidence="2 3">MEB108</strain>
    </source>
</reference>
<comment type="caution">
    <text evidence="2">The sequence shown here is derived from an EMBL/GenBank/DDBJ whole genome shotgun (WGS) entry which is preliminary data.</text>
</comment>
<proteinExistence type="predicted"/>
<keyword evidence="1" id="KW-0732">Signal</keyword>